<keyword evidence="6 11" id="KW-0521">NADP</keyword>
<dbReference type="InterPro" id="IPR003097">
    <property type="entry name" value="CysJ-like_FAD-binding"/>
</dbReference>
<dbReference type="Pfam" id="PF00667">
    <property type="entry name" value="FAD_binding_1"/>
    <property type="match status" value="1"/>
</dbReference>
<dbReference type="PANTHER" id="PTHR19384:SF128">
    <property type="entry name" value="NADPH OXIDOREDUCTASE A"/>
    <property type="match status" value="1"/>
</dbReference>
<evidence type="ECO:0000313" key="16">
    <source>
        <dbReference type="Proteomes" id="UP000267342"/>
    </source>
</evidence>
<dbReference type="GO" id="GO:0010181">
    <property type="term" value="F:FMN binding"/>
    <property type="evidence" value="ECO:0007669"/>
    <property type="project" value="InterPro"/>
</dbReference>
<dbReference type="Pfam" id="PF00258">
    <property type="entry name" value="Flavodoxin_1"/>
    <property type="match status" value="1"/>
</dbReference>
<keyword evidence="1 11" id="KW-0813">Transport</keyword>
<feature type="binding site" evidence="12">
    <location>
        <position position="567"/>
    </location>
    <ligand>
        <name>NADP(+)</name>
        <dbReference type="ChEBI" id="CHEBI:58349"/>
    </ligand>
</feature>
<feature type="binding site" evidence="12">
    <location>
        <begin position="411"/>
        <end position="413"/>
    </location>
    <ligand>
        <name>FAD</name>
        <dbReference type="ChEBI" id="CHEBI:57692"/>
    </ligand>
</feature>
<feature type="domain" description="Flavodoxin-like" evidence="13">
    <location>
        <begin position="65"/>
        <end position="203"/>
    </location>
</feature>
<comment type="catalytic activity">
    <reaction evidence="10 11">
        <text>hydrogen sulfide + 3 NADP(+) + 3 H2O = sulfite + 3 NADPH + 4 H(+)</text>
        <dbReference type="Rhea" id="RHEA:13801"/>
        <dbReference type="ChEBI" id="CHEBI:15377"/>
        <dbReference type="ChEBI" id="CHEBI:15378"/>
        <dbReference type="ChEBI" id="CHEBI:17359"/>
        <dbReference type="ChEBI" id="CHEBI:29919"/>
        <dbReference type="ChEBI" id="CHEBI:57783"/>
        <dbReference type="ChEBI" id="CHEBI:58349"/>
        <dbReference type="EC" id="1.8.1.2"/>
    </reaction>
</comment>
<comment type="cofactor">
    <cofactor evidence="11 12">
        <name>FMN</name>
        <dbReference type="ChEBI" id="CHEBI:58210"/>
    </cofactor>
    <text evidence="11 12">Binds 1 FMN per subunit.</text>
</comment>
<dbReference type="Gene3D" id="3.40.50.360">
    <property type="match status" value="1"/>
</dbReference>
<dbReference type="STRING" id="1123510.GCA_000620025_01165"/>
<evidence type="ECO:0000256" key="1">
    <source>
        <dbReference type="ARBA" id="ARBA00022448"/>
    </source>
</evidence>
<dbReference type="GO" id="GO:0019344">
    <property type="term" value="P:cysteine biosynthetic process"/>
    <property type="evidence" value="ECO:0007669"/>
    <property type="project" value="UniProtKB-KW"/>
</dbReference>
<keyword evidence="2 11" id="KW-0028">Amino-acid biosynthesis</keyword>
<dbReference type="OrthoDB" id="9816402at2"/>
<feature type="binding site" evidence="12">
    <location>
        <position position="605"/>
    </location>
    <ligand>
        <name>FAD</name>
        <dbReference type="ChEBI" id="CHEBI:57692"/>
    </ligand>
</feature>
<evidence type="ECO:0000256" key="6">
    <source>
        <dbReference type="ARBA" id="ARBA00022857"/>
    </source>
</evidence>
<evidence type="ECO:0000256" key="5">
    <source>
        <dbReference type="ARBA" id="ARBA00022827"/>
    </source>
</evidence>
<dbReference type="PRINTS" id="PR00369">
    <property type="entry name" value="FLAVODOXIN"/>
</dbReference>
<dbReference type="AlphaFoldDB" id="A0A348HGJ8"/>
<feature type="binding site" evidence="12">
    <location>
        <begin position="525"/>
        <end position="526"/>
    </location>
    <ligand>
        <name>NADP(+)</name>
        <dbReference type="ChEBI" id="CHEBI:58349"/>
    </ligand>
</feature>
<evidence type="ECO:0000256" key="11">
    <source>
        <dbReference type="PIRNR" id="PIRNR000207"/>
    </source>
</evidence>
<feature type="binding site" evidence="12">
    <location>
        <begin position="71"/>
        <end position="76"/>
    </location>
    <ligand>
        <name>FMN</name>
        <dbReference type="ChEBI" id="CHEBI:58210"/>
    </ligand>
</feature>
<keyword evidence="7 11" id="KW-0249">Electron transport</keyword>
<dbReference type="GO" id="GO:0004783">
    <property type="term" value="F:sulfite reductase (NADPH) activity"/>
    <property type="evidence" value="ECO:0007669"/>
    <property type="project" value="UniProtKB-EC"/>
</dbReference>
<evidence type="ECO:0000256" key="10">
    <source>
        <dbReference type="ARBA" id="ARBA00052219"/>
    </source>
</evidence>
<dbReference type="GO" id="GO:0070814">
    <property type="term" value="P:hydrogen sulfide biosynthetic process"/>
    <property type="evidence" value="ECO:0007669"/>
    <property type="project" value="UniProtKB-UniPathway"/>
</dbReference>
<comment type="subunit">
    <text evidence="11">Alpha(8)-beta(8). The alpha component is a flavoprotein, the beta component is a hemoprotein.</text>
</comment>
<dbReference type="InterPro" id="IPR023173">
    <property type="entry name" value="NADPH_Cyt_P450_Rdtase_alpha"/>
</dbReference>
<feature type="binding site" evidence="12">
    <location>
        <begin position="426"/>
        <end position="429"/>
    </location>
    <ligand>
        <name>FAD</name>
        <dbReference type="ChEBI" id="CHEBI:57692"/>
    </ligand>
</feature>
<dbReference type="GO" id="GO:0005829">
    <property type="term" value="C:cytosol"/>
    <property type="evidence" value="ECO:0007669"/>
    <property type="project" value="TreeGrafter"/>
</dbReference>
<dbReference type="RefSeq" id="WP_038277764.1">
    <property type="nucleotide sequence ID" value="NZ_AP018933.1"/>
</dbReference>
<feature type="binding site" evidence="12">
    <location>
        <begin position="393"/>
        <end position="396"/>
    </location>
    <ligand>
        <name>FAD</name>
        <dbReference type="ChEBI" id="CHEBI:57692"/>
    </ligand>
</feature>
<dbReference type="CDD" id="cd06199">
    <property type="entry name" value="SiR"/>
    <property type="match status" value="1"/>
</dbReference>
<evidence type="ECO:0000256" key="4">
    <source>
        <dbReference type="ARBA" id="ARBA00022643"/>
    </source>
</evidence>
<dbReference type="PRINTS" id="PR00371">
    <property type="entry name" value="FPNCR"/>
</dbReference>
<evidence type="ECO:0000256" key="8">
    <source>
        <dbReference type="ARBA" id="ARBA00023002"/>
    </source>
</evidence>
<feature type="binding site" evidence="12">
    <location>
        <begin position="154"/>
        <end position="163"/>
    </location>
    <ligand>
        <name>FMN</name>
        <dbReference type="ChEBI" id="CHEBI:58210"/>
    </ligand>
</feature>
<dbReference type="NCBIfam" id="TIGR01931">
    <property type="entry name" value="cysJ"/>
    <property type="match status" value="1"/>
</dbReference>
<name>A0A348HGJ8_9GAMM</name>
<dbReference type="EMBL" id="AP018933">
    <property type="protein sequence ID" value="BBG30750.1"/>
    <property type="molecule type" value="Genomic_DNA"/>
</dbReference>
<dbReference type="NCBIfam" id="NF008197">
    <property type="entry name" value="PRK10953.1"/>
    <property type="match status" value="1"/>
</dbReference>
<evidence type="ECO:0000256" key="2">
    <source>
        <dbReference type="ARBA" id="ARBA00022605"/>
    </source>
</evidence>
<gene>
    <name evidence="15" type="ORF">ZBT109_2004</name>
</gene>
<dbReference type="InterPro" id="IPR010199">
    <property type="entry name" value="CysJ"/>
</dbReference>
<dbReference type="InterPro" id="IPR039261">
    <property type="entry name" value="FNR_nucleotide-bd"/>
</dbReference>
<dbReference type="InterPro" id="IPR001433">
    <property type="entry name" value="OxRdtase_FAD/NAD-bd"/>
</dbReference>
<dbReference type="Gene3D" id="1.20.990.10">
    <property type="entry name" value="NADPH-cytochrome p450 Reductase, Chain A, domain 3"/>
    <property type="match status" value="1"/>
</dbReference>
<comment type="pathway">
    <text evidence="11">Sulfur metabolism; hydrogen sulfide biosynthesis; hydrogen sulfide from sulfite (NADPH route): step 1/1.</text>
</comment>
<dbReference type="InterPro" id="IPR001709">
    <property type="entry name" value="Flavoprot_Pyr_Nucl_cyt_Rdtase"/>
</dbReference>
<protein>
    <recommendedName>
        <fullName evidence="11">Sulfite reductase [NADPH] flavoprotein alpha-component</fullName>
        <shortName evidence="11">SiR-FP</shortName>
        <ecNumber evidence="11">1.8.1.2</ecNumber>
    </recommendedName>
</protein>
<dbReference type="SUPFAM" id="SSF52343">
    <property type="entry name" value="Ferredoxin reductase-like, C-terminal NADP-linked domain"/>
    <property type="match status" value="1"/>
</dbReference>
<reference evidence="15 16" key="1">
    <citation type="submission" date="2018-09" db="EMBL/GenBank/DDBJ databases">
        <title>Zymobacter palmae IAM14233 (=T109) whole genome analysis.</title>
        <authorList>
            <person name="Yanase H."/>
        </authorList>
    </citation>
    <scope>NUCLEOTIDE SEQUENCE [LARGE SCALE GENOMIC DNA]</scope>
    <source>
        <strain evidence="15 16">IAM14233</strain>
    </source>
</reference>
<evidence type="ECO:0000259" key="13">
    <source>
        <dbReference type="PROSITE" id="PS50902"/>
    </source>
</evidence>
<feature type="domain" description="FAD-binding FR-type" evidence="14">
    <location>
        <begin position="238"/>
        <end position="454"/>
    </location>
</feature>
<dbReference type="InterPro" id="IPR001094">
    <property type="entry name" value="Flavdoxin-like"/>
</dbReference>
<evidence type="ECO:0000313" key="15">
    <source>
        <dbReference type="EMBL" id="BBG30750.1"/>
    </source>
</evidence>
<dbReference type="Gene3D" id="2.40.30.10">
    <property type="entry name" value="Translation factors"/>
    <property type="match status" value="1"/>
</dbReference>
<dbReference type="Proteomes" id="UP000267342">
    <property type="component" value="Chromosome"/>
</dbReference>
<dbReference type="PIRSF" id="PIRSF000207">
    <property type="entry name" value="SiR-FP_CysJ"/>
    <property type="match status" value="1"/>
</dbReference>
<dbReference type="InterPro" id="IPR017938">
    <property type="entry name" value="Riboflavin_synthase-like_b-brl"/>
</dbReference>
<dbReference type="KEGG" id="zpl:ZBT109_2004"/>
<feature type="binding site" evidence="12">
    <location>
        <begin position="531"/>
        <end position="535"/>
    </location>
    <ligand>
        <name>NADP(+)</name>
        <dbReference type="ChEBI" id="CHEBI:58349"/>
    </ligand>
</feature>
<evidence type="ECO:0000259" key="14">
    <source>
        <dbReference type="PROSITE" id="PS51384"/>
    </source>
</evidence>
<keyword evidence="4 11" id="KW-0288">FMN</keyword>
<keyword evidence="16" id="KW-1185">Reference proteome</keyword>
<dbReference type="PROSITE" id="PS50902">
    <property type="entry name" value="FLAVODOXIN_LIKE"/>
    <property type="match status" value="1"/>
</dbReference>
<organism evidence="15 16">
    <name type="scientific">Zymobacter palmae</name>
    <dbReference type="NCBI Taxonomy" id="33074"/>
    <lineage>
        <taxon>Bacteria</taxon>
        <taxon>Pseudomonadati</taxon>
        <taxon>Pseudomonadota</taxon>
        <taxon>Gammaproteobacteria</taxon>
        <taxon>Oceanospirillales</taxon>
        <taxon>Halomonadaceae</taxon>
        <taxon>Zymobacter group</taxon>
        <taxon>Zymobacter</taxon>
    </lineage>
</organism>
<keyword evidence="9 11" id="KW-0198">Cysteine biosynthesis</keyword>
<comment type="cofactor">
    <cofactor evidence="11 12">
        <name>FAD</name>
        <dbReference type="ChEBI" id="CHEBI:57692"/>
    </cofactor>
    <text evidence="11 12">Binds 1 FAD per subunit.</text>
</comment>
<keyword evidence="8 11" id="KW-0560">Oxidoreductase</keyword>
<evidence type="ECO:0000256" key="3">
    <source>
        <dbReference type="ARBA" id="ARBA00022630"/>
    </source>
</evidence>
<comment type="function">
    <text evidence="11">Component of the sulfite reductase complex that catalyzes the 6-electron reduction of sulfite to sulfide. This is one of several activities required for the biosynthesis of L-cysteine from sulfate. The flavoprotein component catalyzes the electron flow from NADPH -&gt; FAD -&gt; FMN to the hemoprotein component.</text>
</comment>
<dbReference type="PROSITE" id="PS51384">
    <property type="entry name" value="FAD_FR"/>
    <property type="match status" value="1"/>
</dbReference>
<dbReference type="PANTHER" id="PTHR19384">
    <property type="entry name" value="NITRIC OXIDE SYNTHASE-RELATED"/>
    <property type="match status" value="1"/>
</dbReference>
<dbReference type="UniPathway" id="UPA00140">
    <property type="reaction ID" value="UER00207"/>
</dbReference>
<feature type="binding site" evidence="12">
    <location>
        <begin position="118"/>
        <end position="121"/>
    </location>
    <ligand>
        <name>FMN</name>
        <dbReference type="ChEBI" id="CHEBI:58210"/>
    </ligand>
</feature>
<dbReference type="SUPFAM" id="SSF63380">
    <property type="entry name" value="Riboflavin synthase domain-like"/>
    <property type="match status" value="1"/>
</dbReference>
<dbReference type="FunFam" id="3.40.50.80:FF:000001">
    <property type="entry name" value="NADPH--cytochrome P450 reductase 1"/>
    <property type="match status" value="1"/>
</dbReference>
<dbReference type="InterPro" id="IPR008254">
    <property type="entry name" value="Flavodoxin/NO_synth"/>
</dbReference>
<accession>A0A348HGJ8</accession>
<sequence length="605" mass="66701">MPISPLNEQQLKALHDIIDGLNDQSKAWLSGYLWGVSQSGQTPLSTQSQGEPASAVPAAAAPVTITLLSASQTGNARHVAQQLHDELSSAGLTVTHTPVSEYKPKALANEQYVIVVTSTQGEGEPPEEAFAFFKFLASKKAPSLNQLHFAVLGLGDSTYTHFCQAGKDIDQRLEALGASRLLPRVDADVDYDDIAREWRGQVLDILKQHVASNSASTASVTTSASSVTPLAASAWHRDTPFEASILVNQKITGRSSDRDVRHIEIDLSGSGLTYTPGDALGVWYENDPALVDEWLSVTALSGEEPVSVQDQTLSLREALLRQFELTVNSTRLIERYASVAGDDELAARVREGRPALQAYADSTSPIDMLRQHPLSHPIDAATLVSWLRPLAPRLYSISSSQAETDDEVHITVGVVRYVIDDHERRGGASGYLSRLTEDDKVRVFIEHNDNFRLPEDPTTPVIMIGPGTGVAPFRAFIQQRATDNASGPNWLFFGNPHFLEDFLYQVEWQQYVKDGVLNRIDLAWSRDQAQKVYVQDKLREQGADVWQWLQDGAHLYVCGDASRMARDVDSALLGIIQQHGGLSAEDADDYLTTLRSERRYQRDVY</sequence>
<keyword evidence="3 11" id="KW-0285">Flavoprotein</keyword>
<dbReference type="Pfam" id="PF00175">
    <property type="entry name" value="NAD_binding_1"/>
    <property type="match status" value="1"/>
</dbReference>
<dbReference type="GO" id="GO:0050660">
    <property type="term" value="F:flavin adenine dinucleotide binding"/>
    <property type="evidence" value="ECO:0007669"/>
    <property type="project" value="InterPro"/>
</dbReference>
<dbReference type="SUPFAM" id="SSF52218">
    <property type="entry name" value="Flavoproteins"/>
    <property type="match status" value="1"/>
</dbReference>
<evidence type="ECO:0000256" key="7">
    <source>
        <dbReference type="ARBA" id="ARBA00022982"/>
    </source>
</evidence>
<feature type="binding site" evidence="12">
    <location>
        <position position="417"/>
    </location>
    <ligand>
        <name>FAD</name>
        <dbReference type="ChEBI" id="CHEBI:57692"/>
    </ligand>
</feature>
<dbReference type="EC" id="1.8.1.2" evidence="11"/>
<keyword evidence="5 11" id="KW-0274">FAD</keyword>
<feature type="binding site" evidence="12">
    <location>
        <position position="326"/>
    </location>
    <ligand>
        <name>FAD</name>
        <dbReference type="ChEBI" id="CHEBI:57692"/>
    </ligand>
</feature>
<dbReference type="InterPro" id="IPR029039">
    <property type="entry name" value="Flavoprotein-like_sf"/>
</dbReference>
<evidence type="ECO:0000256" key="12">
    <source>
        <dbReference type="PIRSR" id="PIRSR000207-1"/>
    </source>
</evidence>
<dbReference type="InterPro" id="IPR017927">
    <property type="entry name" value="FAD-bd_FR_type"/>
</dbReference>
<dbReference type="Gene3D" id="3.40.50.80">
    <property type="entry name" value="Nucleotide-binding domain of ferredoxin-NADP reductase (FNR) module"/>
    <property type="match status" value="1"/>
</dbReference>
<evidence type="ECO:0000256" key="9">
    <source>
        <dbReference type="ARBA" id="ARBA00023192"/>
    </source>
</evidence>
<proteinExistence type="predicted"/>